<dbReference type="OMA" id="KFELANC"/>
<sequence length="236" mass="27572">MKRTVINVQSMDNARFAWAVVAALCPADKHANRQSSYPHYTSILNMHDIEFPMRINQIKKFERLNDISINIHSMEKRYDNAAKKEENVVVPIRLTGQKMEKHVNLLHIPNPQACDNTGHFAWIKNLSRLVSSKLSKKEHKKHICDRSSEKFESHTVDCQKMNDCTIILPNDDNKWLSFTNYCRKEWVLFVVYADLECTLEKTPREEQTSSYAYQCHSVFSIVYYVRCSCDESLSAY</sequence>
<gene>
    <name evidence="1" type="ORF">EAI_15761</name>
</gene>
<dbReference type="OrthoDB" id="7694315at2759"/>
<name>E2C9Q2_HARSA</name>
<accession>E2C9Q2</accession>
<evidence type="ECO:0000313" key="2">
    <source>
        <dbReference type="Proteomes" id="UP000008237"/>
    </source>
</evidence>
<dbReference type="AlphaFoldDB" id="E2C9Q2"/>
<keyword evidence="2" id="KW-1185">Reference proteome</keyword>
<dbReference type="EMBL" id="GL453891">
    <property type="protein sequence ID" value="EFN75329.1"/>
    <property type="molecule type" value="Genomic_DNA"/>
</dbReference>
<dbReference type="Proteomes" id="UP000008237">
    <property type="component" value="Unassembled WGS sequence"/>
</dbReference>
<organism evidence="2">
    <name type="scientific">Harpegnathos saltator</name>
    <name type="common">Jerdon's jumping ant</name>
    <dbReference type="NCBI Taxonomy" id="610380"/>
    <lineage>
        <taxon>Eukaryota</taxon>
        <taxon>Metazoa</taxon>
        <taxon>Ecdysozoa</taxon>
        <taxon>Arthropoda</taxon>
        <taxon>Hexapoda</taxon>
        <taxon>Insecta</taxon>
        <taxon>Pterygota</taxon>
        <taxon>Neoptera</taxon>
        <taxon>Endopterygota</taxon>
        <taxon>Hymenoptera</taxon>
        <taxon>Apocrita</taxon>
        <taxon>Aculeata</taxon>
        <taxon>Formicoidea</taxon>
        <taxon>Formicidae</taxon>
        <taxon>Ponerinae</taxon>
        <taxon>Ponerini</taxon>
        <taxon>Harpegnathos</taxon>
    </lineage>
</organism>
<evidence type="ECO:0000313" key="1">
    <source>
        <dbReference type="EMBL" id="EFN75329.1"/>
    </source>
</evidence>
<proteinExistence type="predicted"/>
<reference evidence="1 2" key="1">
    <citation type="journal article" date="2010" name="Science">
        <title>Genomic comparison of the ants Camponotus floridanus and Harpegnathos saltator.</title>
        <authorList>
            <person name="Bonasio R."/>
            <person name="Zhang G."/>
            <person name="Ye C."/>
            <person name="Mutti N.S."/>
            <person name="Fang X."/>
            <person name="Qin N."/>
            <person name="Donahue G."/>
            <person name="Yang P."/>
            <person name="Li Q."/>
            <person name="Li C."/>
            <person name="Zhang P."/>
            <person name="Huang Z."/>
            <person name="Berger S.L."/>
            <person name="Reinberg D."/>
            <person name="Wang J."/>
            <person name="Liebig J."/>
        </authorList>
    </citation>
    <scope>NUCLEOTIDE SEQUENCE [LARGE SCALE GENOMIC DNA]</scope>
    <source>
        <strain evidence="1 2">R22 G/1</strain>
    </source>
</reference>
<dbReference type="InParanoid" id="E2C9Q2"/>
<dbReference type="PANTHER" id="PTHR31511:SF12">
    <property type="entry name" value="RHO TERMINATION FACTOR N-TERMINAL DOMAIN-CONTAINING PROTEIN"/>
    <property type="match status" value="1"/>
</dbReference>
<protein>
    <submittedName>
        <fullName evidence="1">Uncharacterized protein</fullName>
    </submittedName>
</protein>
<dbReference type="PANTHER" id="PTHR31511">
    <property type="entry name" value="PROTEIN CBG23764"/>
    <property type="match status" value="1"/>
</dbReference>